<proteinExistence type="predicted"/>
<protein>
    <recommendedName>
        <fullName evidence="1">MATH domain-containing protein</fullName>
    </recommendedName>
</protein>
<dbReference type="eggNOG" id="KOG1987">
    <property type="taxonomic scope" value="Eukaryota"/>
</dbReference>
<evidence type="ECO:0000313" key="2">
    <source>
        <dbReference type="EnsemblPlants" id="OPUNC10G11750.1"/>
    </source>
</evidence>
<evidence type="ECO:0000259" key="1">
    <source>
        <dbReference type="PROSITE" id="PS50144"/>
    </source>
</evidence>
<dbReference type="InterPro" id="IPR002083">
    <property type="entry name" value="MATH/TRAF_dom"/>
</dbReference>
<dbReference type="EnsemblPlants" id="OPUNC10G11750.1">
    <property type="protein sequence ID" value="OPUNC10G11750.1"/>
    <property type="gene ID" value="OPUNC10G11750"/>
</dbReference>
<dbReference type="Gramene" id="OPUNC10G11750.1">
    <property type="protein sequence ID" value="OPUNC10G11750.1"/>
    <property type="gene ID" value="OPUNC10G11750"/>
</dbReference>
<dbReference type="Proteomes" id="UP000026962">
    <property type="component" value="Chromosome 10"/>
</dbReference>
<dbReference type="PANTHER" id="PTHR46162:SF2">
    <property type="entry name" value="ANKYRIN REPEAT-CONTAINING PROTEIN-RELATED"/>
    <property type="match status" value="1"/>
</dbReference>
<name>A0A0E0M8T3_ORYPU</name>
<dbReference type="SUPFAM" id="SSF49599">
    <property type="entry name" value="TRAF domain-like"/>
    <property type="match status" value="2"/>
</dbReference>
<dbReference type="PROSITE" id="PS50144">
    <property type="entry name" value="MATH"/>
    <property type="match status" value="1"/>
</dbReference>
<organism evidence="2">
    <name type="scientific">Oryza punctata</name>
    <name type="common">Red rice</name>
    <dbReference type="NCBI Taxonomy" id="4537"/>
    <lineage>
        <taxon>Eukaryota</taxon>
        <taxon>Viridiplantae</taxon>
        <taxon>Streptophyta</taxon>
        <taxon>Embryophyta</taxon>
        <taxon>Tracheophyta</taxon>
        <taxon>Spermatophyta</taxon>
        <taxon>Magnoliopsida</taxon>
        <taxon>Liliopsida</taxon>
        <taxon>Poales</taxon>
        <taxon>Poaceae</taxon>
        <taxon>BOP clade</taxon>
        <taxon>Oryzoideae</taxon>
        <taxon>Oryzeae</taxon>
        <taxon>Oryzinae</taxon>
        <taxon>Oryza</taxon>
    </lineage>
</organism>
<dbReference type="PANTHER" id="PTHR46162">
    <property type="entry name" value="TRAF-LIKE FAMILY PROTEIN"/>
    <property type="match status" value="1"/>
</dbReference>
<reference evidence="2" key="2">
    <citation type="submission" date="2018-05" db="EMBL/GenBank/DDBJ databases">
        <title>OpunRS2 (Oryza punctata Reference Sequence Version 2).</title>
        <authorList>
            <person name="Zhang J."/>
            <person name="Kudrna D."/>
            <person name="Lee S."/>
            <person name="Talag J."/>
            <person name="Welchert J."/>
            <person name="Wing R.A."/>
        </authorList>
    </citation>
    <scope>NUCLEOTIDE SEQUENCE [LARGE SCALE GENOMIC DNA]</scope>
</reference>
<dbReference type="CDD" id="cd00121">
    <property type="entry name" value="MATH"/>
    <property type="match status" value="2"/>
</dbReference>
<feature type="domain" description="MATH" evidence="1">
    <location>
        <begin position="21"/>
        <end position="253"/>
    </location>
</feature>
<dbReference type="STRING" id="4537.A0A0E0M8T3"/>
<sequence>MGASSSSSRVSGRSAKEKSAQTTFKWRIDGFSSLLDKGSGWTYSKVFEMMGINWYLKLNPRDRKSGDEKEYVSLKLELSNTSLKPYTVVDASFKFLIYDQAYGKHSEHQDCKHIVWDLMYDSPKNTEEFIRVVTAKANDKSETLFVQKMNTFNEAKVFLTIHPSGHDKNGNYLSLYLHMKTQDTHNQNSAYLVEYSITIKDQETGKNRKETAPCQFSKDGNNWGWNKFMSLEDFKDSSNGYLVKTKCCIEAEVAIVGSSMME</sequence>
<reference evidence="2" key="1">
    <citation type="submission" date="2015-04" db="UniProtKB">
        <authorList>
            <consortium name="EnsemblPlants"/>
        </authorList>
    </citation>
    <scope>IDENTIFICATION</scope>
</reference>
<dbReference type="InterPro" id="IPR008974">
    <property type="entry name" value="TRAF-like"/>
</dbReference>
<dbReference type="Gene3D" id="2.60.210.10">
    <property type="entry name" value="Apoptosis, Tumor Necrosis Factor Receptor Associated Protein 2, Chain A"/>
    <property type="match status" value="1"/>
</dbReference>
<dbReference type="HOGENOM" id="CLU_040595_0_0_1"/>
<accession>A0A0E0M8T3</accession>
<keyword evidence="3" id="KW-1185">Reference proteome</keyword>
<dbReference type="Pfam" id="PF22486">
    <property type="entry name" value="MATH_2"/>
    <property type="match status" value="2"/>
</dbReference>
<dbReference type="AlphaFoldDB" id="A0A0E0M8T3"/>
<evidence type="ECO:0000313" key="3">
    <source>
        <dbReference type="Proteomes" id="UP000026962"/>
    </source>
</evidence>